<evidence type="ECO:0000313" key="7">
    <source>
        <dbReference type="EMBL" id="UGS25383.1"/>
    </source>
</evidence>
<protein>
    <submittedName>
        <fullName evidence="7">MerR family transcriptional regulator</fullName>
    </submittedName>
</protein>
<dbReference type="SMART" id="SM00422">
    <property type="entry name" value="HTH_MERR"/>
    <property type="match status" value="1"/>
</dbReference>
<feature type="domain" description="HTH merR-type" evidence="6">
    <location>
        <begin position="10"/>
        <end position="79"/>
    </location>
</feature>
<evidence type="ECO:0000256" key="5">
    <source>
        <dbReference type="SAM" id="Coils"/>
    </source>
</evidence>
<organism evidence="7 8">
    <name type="scientific">Microbacterium resistens</name>
    <dbReference type="NCBI Taxonomy" id="156977"/>
    <lineage>
        <taxon>Bacteria</taxon>
        <taxon>Bacillati</taxon>
        <taxon>Actinomycetota</taxon>
        <taxon>Actinomycetes</taxon>
        <taxon>Micrococcales</taxon>
        <taxon>Microbacteriaceae</taxon>
        <taxon>Microbacterium</taxon>
    </lineage>
</organism>
<dbReference type="PROSITE" id="PS50937">
    <property type="entry name" value="HTH_MERR_2"/>
    <property type="match status" value="1"/>
</dbReference>
<evidence type="ECO:0000256" key="2">
    <source>
        <dbReference type="ARBA" id="ARBA00023015"/>
    </source>
</evidence>
<dbReference type="EMBL" id="CP082781">
    <property type="protein sequence ID" value="UGS25383.1"/>
    <property type="molecule type" value="Genomic_DNA"/>
</dbReference>
<feature type="coiled-coil region" evidence="5">
    <location>
        <begin position="78"/>
        <end position="112"/>
    </location>
</feature>
<keyword evidence="1" id="KW-0678">Repressor</keyword>
<sequence>MPSAADPDELATVGAVAASLGVTVRTLHHWDAIGLASPSRRTSGGYRAYDPADVALLRRIVLLRELGVPLAGIRTLLSAGADERRAELMRRRAELDERIARLQEVAAAVDRLIAADATGPLLPADKATEVFGEDWDPAWTTGARERWGDSPQWAEYAERAAERDADDWRAVVGELEEVLTACAEAFAAGIRPEDGRAAALVERHRQAMSAYFHCTPSMHVIMAQTFSGEHAAHYDGYAPGLGEWLRAAVEASARARGIDPARARWE</sequence>
<evidence type="ECO:0000256" key="1">
    <source>
        <dbReference type="ARBA" id="ARBA00022491"/>
    </source>
</evidence>
<dbReference type="InterPro" id="IPR047057">
    <property type="entry name" value="MerR_fam"/>
</dbReference>
<dbReference type="Pfam" id="PF07739">
    <property type="entry name" value="TipAS"/>
    <property type="match status" value="1"/>
</dbReference>
<keyword evidence="8" id="KW-1185">Reference proteome</keyword>
<keyword evidence="5" id="KW-0175">Coiled coil</keyword>
<evidence type="ECO:0000256" key="3">
    <source>
        <dbReference type="ARBA" id="ARBA00023125"/>
    </source>
</evidence>
<dbReference type="Gene3D" id="1.10.490.50">
    <property type="entry name" value="Antibiotic binding domain of TipA-like multidrug resistance regulators"/>
    <property type="match status" value="1"/>
</dbReference>
<keyword evidence="4" id="KW-0804">Transcription</keyword>
<evidence type="ECO:0000259" key="6">
    <source>
        <dbReference type="PROSITE" id="PS50937"/>
    </source>
</evidence>
<keyword evidence="3" id="KW-0238">DNA-binding</keyword>
<dbReference type="PANTHER" id="PTHR30204">
    <property type="entry name" value="REDOX-CYCLING DRUG-SENSING TRANSCRIPTIONAL ACTIVATOR SOXR"/>
    <property type="match status" value="1"/>
</dbReference>
<reference evidence="7 8" key="1">
    <citation type="submission" date="2023-01" db="EMBL/GenBank/DDBJ databases">
        <title>Characterization of estradiol degrading bacteria Microbacterium sp. MZT7 and reveal degrading genes through genome analysis.</title>
        <authorList>
            <person name="Hao P."/>
            <person name="Gao Y."/>
        </authorList>
    </citation>
    <scope>NUCLEOTIDE SEQUENCE [LARGE SCALE GENOMIC DNA]</scope>
    <source>
        <strain evidence="7 8">MZT7</strain>
    </source>
</reference>
<dbReference type="SUPFAM" id="SSF89082">
    <property type="entry name" value="Antibiotic binding domain of TipA-like multidrug resistance regulators"/>
    <property type="match status" value="1"/>
</dbReference>
<proteinExistence type="predicted"/>
<name>A0ABY3RN85_9MICO</name>
<dbReference type="Pfam" id="PF13411">
    <property type="entry name" value="MerR_1"/>
    <property type="match status" value="1"/>
</dbReference>
<dbReference type="Proteomes" id="UP001199642">
    <property type="component" value="Chromosome"/>
</dbReference>
<dbReference type="InterPro" id="IPR012925">
    <property type="entry name" value="TipAS_dom"/>
</dbReference>
<dbReference type="InterPro" id="IPR000551">
    <property type="entry name" value="MerR-type_HTH_dom"/>
</dbReference>
<dbReference type="Gene3D" id="1.10.1660.10">
    <property type="match status" value="1"/>
</dbReference>
<evidence type="ECO:0000256" key="4">
    <source>
        <dbReference type="ARBA" id="ARBA00023163"/>
    </source>
</evidence>
<dbReference type="PANTHER" id="PTHR30204:SF69">
    <property type="entry name" value="MERR-FAMILY TRANSCRIPTIONAL REGULATOR"/>
    <property type="match status" value="1"/>
</dbReference>
<gene>
    <name evidence="7" type="ORF">K8F61_11895</name>
</gene>
<dbReference type="RefSeq" id="WP_231819259.1">
    <property type="nucleotide sequence ID" value="NZ_CP082781.1"/>
</dbReference>
<dbReference type="InterPro" id="IPR009061">
    <property type="entry name" value="DNA-bd_dom_put_sf"/>
</dbReference>
<dbReference type="PRINTS" id="PR00040">
    <property type="entry name" value="HTHMERR"/>
</dbReference>
<dbReference type="SUPFAM" id="SSF46955">
    <property type="entry name" value="Putative DNA-binding domain"/>
    <property type="match status" value="1"/>
</dbReference>
<dbReference type="InterPro" id="IPR036244">
    <property type="entry name" value="TipA-like_antibiotic-bd"/>
</dbReference>
<dbReference type="CDD" id="cd01106">
    <property type="entry name" value="HTH_TipAL-Mta"/>
    <property type="match status" value="1"/>
</dbReference>
<keyword evidence="2" id="KW-0805">Transcription regulation</keyword>
<evidence type="ECO:0000313" key="8">
    <source>
        <dbReference type="Proteomes" id="UP001199642"/>
    </source>
</evidence>
<accession>A0ABY3RN85</accession>